<dbReference type="EMBL" id="PXYW01000039">
    <property type="protein sequence ID" value="PSR32496.1"/>
    <property type="molecule type" value="Genomic_DNA"/>
</dbReference>
<dbReference type="InterPro" id="IPR003462">
    <property type="entry name" value="ODC_Mu_crystall"/>
</dbReference>
<evidence type="ECO:0000313" key="1">
    <source>
        <dbReference type="EMBL" id="PSR32496.1"/>
    </source>
</evidence>
<dbReference type="Gene3D" id="3.30.1780.10">
    <property type="entry name" value="ornithine cyclodeaminase, domain 1"/>
    <property type="match status" value="1"/>
</dbReference>
<reference evidence="1 2" key="1">
    <citation type="journal article" date="2014" name="BMC Genomics">
        <title>Comparison of environmental and isolate Sulfobacillus genomes reveals diverse carbon, sulfur, nitrogen, and hydrogen metabolisms.</title>
        <authorList>
            <person name="Justice N.B."/>
            <person name="Norman A."/>
            <person name="Brown C.T."/>
            <person name="Singh A."/>
            <person name="Thomas B.C."/>
            <person name="Banfield J.F."/>
        </authorList>
    </citation>
    <scope>NUCLEOTIDE SEQUENCE [LARGE SCALE GENOMIC DNA]</scope>
    <source>
        <strain evidence="1">AMDSBA4</strain>
    </source>
</reference>
<evidence type="ECO:0000313" key="2">
    <source>
        <dbReference type="Proteomes" id="UP000242972"/>
    </source>
</evidence>
<dbReference type="PANTHER" id="PTHR13812:SF19">
    <property type="entry name" value="KETIMINE REDUCTASE MU-CRYSTALLIN"/>
    <property type="match status" value="1"/>
</dbReference>
<dbReference type="PIRSF" id="PIRSF001439">
    <property type="entry name" value="CryM"/>
    <property type="match status" value="1"/>
</dbReference>
<organism evidence="1 2">
    <name type="scientific">Sulfobacillus benefaciens</name>
    <dbReference type="NCBI Taxonomy" id="453960"/>
    <lineage>
        <taxon>Bacteria</taxon>
        <taxon>Bacillati</taxon>
        <taxon>Bacillota</taxon>
        <taxon>Clostridia</taxon>
        <taxon>Eubacteriales</taxon>
        <taxon>Clostridiales Family XVII. Incertae Sedis</taxon>
        <taxon>Sulfobacillus</taxon>
    </lineage>
</organism>
<sequence>MEIVLEDELRAAVPLDAAAVTVIEDGFTQLSQGTVQTPPIMRMEFPEQNGEVDVKAAWVEGLDQFAIKLSSGFFNNTVKGLRSSSGLMVVLSAITGYPEALLLDQGYLTDVRTAAAGAIAAKYLANDPIHTVGILGSGTQARGQLHALRLVRQFDRVLVFSPHRNHAQRFAEEMHHTLEVDVHVAASAEAVVREADVVVSCTPATQPLIDAAWLHPGLHITAMGSDAEFKQELDPQIFRLADKVCCDVTAQCLRLGELHHAYDAGYIRPVDVTELGDITAGKILGRTHRDHITVCDLTGTGVQDTMIAVYALERVHDYKQWALVNGPAS</sequence>
<dbReference type="Gene3D" id="3.40.50.720">
    <property type="entry name" value="NAD(P)-binding Rossmann-like Domain"/>
    <property type="match status" value="1"/>
</dbReference>
<dbReference type="InterPro" id="IPR023401">
    <property type="entry name" value="ODC_N"/>
</dbReference>
<dbReference type="NCBIfam" id="NF006141">
    <property type="entry name" value="PRK08291.1"/>
    <property type="match status" value="1"/>
</dbReference>
<dbReference type="SUPFAM" id="SSF51735">
    <property type="entry name" value="NAD(P)-binding Rossmann-fold domains"/>
    <property type="match status" value="1"/>
</dbReference>
<protein>
    <submittedName>
        <fullName evidence="1">Cyclodeaminase</fullName>
    </submittedName>
</protein>
<dbReference type="GO" id="GO:0005737">
    <property type="term" value="C:cytoplasm"/>
    <property type="evidence" value="ECO:0007669"/>
    <property type="project" value="TreeGrafter"/>
</dbReference>
<dbReference type="Proteomes" id="UP000242972">
    <property type="component" value="Unassembled WGS sequence"/>
</dbReference>
<proteinExistence type="predicted"/>
<comment type="caution">
    <text evidence="1">The sequence shown here is derived from an EMBL/GenBank/DDBJ whole genome shotgun (WGS) entry which is preliminary data.</text>
</comment>
<dbReference type="AlphaFoldDB" id="A0A2T2XDG6"/>
<dbReference type="PANTHER" id="PTHR13812">
    <property type="entry name" value="KETIMINE REDUCTASE MU-CRYSTALLIN"/>
    <property type="match status" value="1"/>
</dbReference>
<name>A0A2T2XDG6_9FIRM</name>
<gene>
    <name evidence="1" type="ORF">C7B46_14090</name>
</gene>
<dbReference type="Pfam" id="PF02423">
    <property type="entry name" value="OCD_Mu_crystall"/>
    <property type="match status" value="1"/>
</dbReference>
<dbReference type="InterPro" id="IPR036291">
    <property type="entry name" value="NAD(P)-bd_dom_sf"/>
</dbReference>
<accession>A0A2T2XDG6</accession>